<feature type="compositionally biased region" description="Basic and acidic residues" evidence="1">
    <location>
        <begin position="128"/>
        <end position="138"/>
    </location>
</feature>
<evidence type="ECO:0000256" key="1">
    <source>
        <dbReference type="SAM" id="MobiDB-lite"/>
    </source>
</evidence>
<gene>
    <name evidence="2" type="ORF">SASPL_124144</name>
</gene>
<dbReference type="EMBL" id="PNBA02000008">
    <property type="protein sequence ID" value="KAG6416708.1"/>
    <property type="molecule type" value="Genomic_DNA"/>
</dbReference>
<accession>A0A8X8XMY3</accession>
<proteinExistence type="predicted"/>
<evidence type="ECO:0000313" key="3">
    <source>
        <dbReference type="Proteomes" id="UP000298416"/>
    </source>
</evidence>
<protein>
    <submittedName>
        <fullName evidence="2">Uncharacterized protein</fullName>
    </submittedName>
</protein>
<sequence length="144" mass="15353">MANRVGSRTEPIAATTAGVVLGGESQSSSTRALDTQALAFEHVLASLARLEARMDASDRRAAAAQAPPRPDPDPPYAEWQRGRDDYGRNRAVMKTSTAVSSLPQLGLGSPPSTRAHQHPIQPGASPWDRPRFSSDSRGVRQPSA</sequence>
<evidence type="ECO:0000313" key="2">
    <source>
        <dbReference type="EMBL" id="KAG6416708.1"/>
    </source>
</evidence>
<feature type="compositionally biased region" description="Polar residues" evidence="1">
    <location>
        <begin position="94"/>
        <end position="103"/>
    </location>
</feature>
<name>A0A8X8XMY3_SALSN</name>
<feature type="region of interest" description="Disordered" evidence="1">
    <location>
        <begin position="55"/>
        <end position="144"/>
    </location>
</feature>
<comment type="caution">
    <text evidence="2">The sequence shown here is derived from an EMBL/GenBank/DDBJ whole genome shotgun (WGS) entry which is preliminary data.</text>
</comment>
<keyword evidence="3" id="KW-1185">Reference proteome</keyword>
<reference evidence="2" key="2">
    <citation type="submission" date="2020-08" db="EMBL/GenBank/DDBJ databases">
        <title>Plant Genome Project.</title>
        <authorList>
            <person name="Zhang R.-G."/>
        </authorList>
    </citation>
    <scope>NUCLEOTIDE SEQUENCE</scope>
    <source>
        <strain evidence="2">Huo1</strain>
        <tissue evidence="2">Leaf</tissue>
    </source>
</reference>
<dbReference type="AlphaFoldDB" id="A0A8X8XMY3"/>
<feature type="region of interest" description="Disordered" evidence="1">
    <location>
        <begin position="1"/>
        <end position="31"/>
    </location>
</feature>
<reference evidence="2" key="1">
    <citation type="submission" date="2018-01" db="EMBL/GenBank/DDBJ databases">
        <authorList>
            <person name="Mao J.F."/>
        </authorList>
    </citation>
    <scope>NUCLEOTIDE SEQUENCE</scope>
    <source>
        <strain evidence="2">Huo1</strain>
        <tissue evidence="2">Leaf</tissue>
    </source>
</reference>
<dbReference type="Proteomes" id="UP000298416">
    <property type="component" value="Unassembled WGS sequence"/>
</dbReference>
<organism evidence="2">
    <name type="scientific">Salvia splendens</name>
    <name type="common">Scarlet sage</name>
    <dbReference type="NCBI Taxonomy" id="180675"/>
    <lineage>
        <taxon>Eukaryota</taxon>
        <taxon>Viridiplantae</taxon>
        <taxon>Streptophyta</taxon>
        <taxon>Embryophyta</taxon>
        <taxon>Tracheophyta</taxon>
        <taxon>Spermatophyta</taxon>
        <taxon>Magnoliopsida</taxon>
        <taxon>eudicotyledons</taxon>
        <taxon>Gunneridae</taxon>
        <taxon>Pentapetalae</taxon>
        <taxon>asterids</taxon>
        <taxon>lamiids</taxon>
        <taxon>Lamiales</taxon>
        <taxon>Lamiaceae</taxon>
        <taxon>Nepetoideae</taxon>
        <taxon>Mentheae</taxon>
        <taxon>Salviinae</taxon>
        <taxon>Salvia</taxon>
        <taxon>Salvia subgen. Calosphace</taxon>
        <taxon>core Calosphace</taxon>
    </lineage>
</organism>